<evidence type="ECO:0000313" key="7">
    <source>
        <dbReference type="Proteomes" id="UP001481677"/>
    </source>
</evidence>
<comment type="caution">
    <text evidence="6">The sequence shown here is derived from an EMBL/GenBank/DDBJ whole genome shotgun (WGS) entry which is preliminary data.</text>
</comment>
<keyword evidence="3" id="KW-0238">DNA-binding</keyword>
<dbReference type="InterPro" id="IPR005119">
    <property type="entry name" value="LysR_subst-bd"/>
</dbReference>
<evidence type="ECO:0000313" key="6">
    <source>
        <dbReference type="EMBL" id="MEM5341397.1"/>
    </source>
</evidence>
<dbReference type="InterPro" id="IPR036390">
    <property type="entry name" value="WH_DNA-bd_sf"/>
</dbReference>
<feature type="domain" description="HTH lysR-type" evidence="5">
    <location>
        <begin position="1"/>
        <end position="59"/>
    </location>
</feature>
<dbReference type="Gene3D" id="3.40.190.290">
    <property type="match status" value="1"/>
</dbReference>
<dbReference type="SUPFAM" id="SSF46785">
    <property type="entry name" value="Winged helix' DNA-binding domain"/>
    <property type="match status" value="1"/>
</dbReference>
<dbReference type="InterPro" id="IPR058163">
    <property type="entry name" value="LysR-type_TF_proteobact-type"/>
</dbReference>
<dbReference type="Proteomes" id="UP001481677">
    <property type="component" value="Unassembled WGS sequence"/>
</dbReference>
<evidence type="ECO:0000256" key="4">
    <source>
        <dbReference type="ARBA" id="ARBA00023163"/>
    </source>
</evidence>
<name>A0ABU9R317_9BURK</name>
<evidence type="ECO:0000256" key="3">
    <source>
        <dbReference type="ARBA" id="ARBA00023125"/>
    </source>
</evidence>
<comment type="similarity">
    <text evidence="1">Belongs to the LysR transcriptional regulatory family.</text>
</comment>
<dbReference type="InterPro" id="IPR036388">
    <property type="entry name" value="WH-like_DNA-bd_sf"/>
</dbReference>
<protein>
    <submittedName>
        <fullName evidence="6">LysR family transcriptional regulator</fullName>
    </submittedName>
</protein>
<gene>
    <name evidence="6" type="ORF">V4C56_17445</name>
</gene>
<dbReference type="SUPFAM" id="SSF53850">
    <property type="entry name" value="Periplasmic binding protein-like II"/>
    <property type="match status" value="1"/>
</dbReference>
<sequence length="319" mass="34973">MNHIFAIRVFIRVAETQSFRRAAKELSVSSAAVTRSIAYLEQQLRTRLLNRTTRAVSLTEAGHHYLDGYRRILEELDCLDASTLAEGRAVAGILRIVATDALPPQAITTLVAGFQHRHPQVRIQLTYSAQGSNNFEERYDAGLLLESPATDVEWVQLSLVTDRLVLCAAPSYLATRATPREPDQLGSHSCITIKSGSAAWRLIGPDGSLQCVTVEPSYTATSRTLLRLAAVAGMGIALLPEPLVARDLEEGLLKRIMPDYNAHGSRKKVSLFYPHRRFPPLPTSAFVTYMLEYAGPTGKAISATATQTTAHAPEFTTTE</sequence>
<reference evidence="6 7" key="1">
    <citation type="submission" date="2024-01" db="EMBL/GenBank/DDBJ databases">
        <title>The diversity of rhizobia nodulating Mimosa spp. in eleven states of Brazil covering several biomes is determined by host plant, location, and edaphic factors.</title>
        <authorList>
            <person name="Rouws L."/>
            <person name="Barauna A."/>
            <person name="Beukes C."/>
            <person name="De Faria S.M."/>
            <person name="Gross E."/>
            <person name="Dos Reis Junior F.B."/>
            <person name="Simon M."/>
            <person name="Maluk M."/>
            <person name="Odee D.W."/>
            <person name="Kenicer G."/>
            <person name="Young J.P.W."/>
            <person name="Reis V.M."/>
            <person name="Zilli J."/>
            <person name="James E.K."/>
        </authorList>
    </citation>
    <scope>NUCLEOTIDE SEQUENCE [LARGE SCALE GENOMIC DNA]</scope>
    <source>
        <strain evidence="6 7">JPY530</strain>
    </source>
</reference>
<dbReference type="InterPro" id="IPR000847">
    <property type="entry name" value="LysR_HTH_N"/>
</dbReference>
<evidence type="ECO:0000256" key="2">
    <source>
        <dbReference type="ARBA" id="ARBA00023015"/>
    </source>
</evidence>
<keyword evidence="7" id="KW-1185">Reference proteome</keyword>
<keyword evidence="4" id="KW-0804">Transcription</keyword>
<dbReference type="Pfam" id="PF03466">
    <property type="entry name" value="LysR_substrate"/>
    <property type="match status" value="1"/>
</dbReference>
<dbReference type="RefSeq" id="WP_342958966.1">
    <property type="nucleotide sequence ID" value="NZ_JAZHFZ010000010.1"/>
</dbReference>
<dbReference type="PANTHER" id="PTHR30537">
    <property type="entry name" value="HTH-TYPE TRANSCRIPTIONAL REGULATOR"/>
    <property type="match status" value="1"/>
</dbReference>
<keyword evidence="2" id="KW-0805">Transcription regulation</keyword>
<evidence type="ECO:0000256" key="1">
    <source>
        <dbReference type="ARBA" id="ARBA00009437"/>
    </source>
</evidence>
<evidence type="ECO:0000259" key="5">
    <source>
        <dbReference type="PROSITE" id="PS50931"/>
    </source>
</evidence>
<organism evidence="6 7">
    <name type="scientific">Paraburkholderia azotifigens</name>
    <dbReference type="NCBI Taxonomy" id="2057004"/>
    <lineage>
        <taxon>Bacteria</taxon>
        <taxon>Pseudomonadati</taxon>
        <taxon>Pseudomonadota</taxon>
        <taxon>Betaproteobacteria</taxon>
        <taxon>Burkholderiales</taxon>
        <taxon>Burkholderiaceae</taxon>
        <taxon>Paraburkholderia</taxon>
    </lineage>
</organism>
<accession>A0ABU9R317</accession>
<dbReference type="PANTHER" id="PTHR30537:SF5">
    <property type="entry name" value="HTH-TYPE TRANSCRIPTIONAL ACTIVATOR TTDR-RELATED"/>
    <property type="match status" value="1"/>
</dbReference>
<proteinExistence type="inferred from homology"/>
<dbReference type="Pfam" id="PF00126">
    <property type="entry name" value="HTH_1"/>
    <property type="match status" value="1"/>
</dbReference>
<dbReference type="CDD" id="cd08422">
    <property type="entry name" value="PBP2_CrgA_like"/>
    <property type="match status" value="1"/>
</dbReference>
<dbReference type="EMBL" id="JAZHGA010000011">
    <property type="protein sequence ID" value="MEM5341397.1"/>
    <property type="molecule type" value="Genomic_DNA"/>
</dbReference>
<dbReference type="Gene3D" id="1.10.10.10">
    <property type="entry name" value="Winged helix-like DNA-binding domain superfamily/Winged helix DNA-binding domain"/>
    <property type="match status" value="1"/>
</dbReference>
<dbReference type="PROSITE" id="PS50931">
    <property type="entry name" value="HTH_LYSR"/>
    <property type="match status" value="1"/>
</dbReference>